<reference evidence="2" key="1">
    <citation type="submission" date="2019-04" db="EMBL/GenBank/DDBJ databases">
        <authorList>
            <person name="Alioto T."/>
            <person name="Alioto T."/>
        </authorList>
    </citation>
    <scope>NUCLEOTIDE SEQUENCE [LARGE SCALE GENOMIC DNA]</scope>
</reference>
<gene>
    <name evidence="2" type="ORF">MONAX_5E035920</name>
</gene>
<dbReference type="Proteomes" id="UP000335636">
    <property type="component" value="Unassembled WGS sequence"/>
</dbReference>
<dbReference type="AlphaFoldDB" id="A0A5E4CE91"/>
<protein>
    <submittedName>
        <fullName evidence="2">Uncharacterized protein</fullName>
    </submittedName>
</protein>
<feature type="non-terminal residue" evidence="2">
    <location>
        <position position="1"/>
    </location>
</feature>
<comment type="caution">
    <text evidence="2">The sequence shown here is derived from an EMBL/GenBank/DDBJ whole genome shotgun (WGS) entry which is preliminary data.</text>
</comment>
<evidence type="ECO:0000256" key="1">
    <source>
        <dbReference type="SAM" id="MobiDB-lite"/>
    </source>
</evidence>
<evidence type="ECO:0000313" key="3">
    <source>
        <dbReference type="Proteomes" id="UP000335636"/>
    </source>
</evidence>
<feature type="region of interest" description="Disordered" evidence="1">
    <location>
        <begin position="1"/>
        <end position="28"/>
    </location>
</feature>
<name>A0A5E4CE91_MARMO</name>
<proteinExistence type="predicted"/>
<accession>A0A5E4CE91</accession>
<keyword evidence="3" id="KW-1185">Reference proteome</keyword>
<organism evidence="2 3">
    <name type="scientific">Marmota monax</name>
    <name type="common">Woodchuck</name>
    <dbReference type="NCBI Taxonomy" id="9995"/>
    <lineage>
        <taxon>Eukaryota</taxon>
        <taxon>Metazoa</taxon>
        <taxon>Chordata</taxon>
        <taxon>Craniata</taxon>
        <taxon>Vertebrata</taxon>
        <taxon>Euteleostomi</taxon>
        <taxon>Mammalia</taxon>
        <taxon>Eutheria</taxon>
        <taxon>Euarchontoglires</taxon>
        <taxon>Glires</taxon>
        <taxon>Rodentia</taxon>
        <taxon>Sciuromorpha</taxon>
        <taxon>Sciuridae</taxon>
        <taxon>Xerinae</taxon>
        <taxon>Marmotini</taxon>
        <taxon>Marmota</taxon>
    </lineage>
</organism>
<evidence type="ECO:0000313" key="2">
    <source>
        <dbReference type="EMBL" id="VTJ79182.1"/>
    </source>
</evidence>
<dbReference type="EMBL" id="CABDUW010001158">
    <property type="protein sequence ID" value="VTJ79182.1"/>
    <property type="molecule type" value="Genomic_DNA"/>
</dbReference>
<sequence>SLSRPAAGGSDLTTFASWEERQHPHPGCPLLWRQRQSQVRATLLAAIVLRVTASGANGKPST</sequence>